<protein>
    <submittedName>
        <fullName evidence="2">Uncharacterized protein</fullName>
    </submittedName>
</protein>
<dbReference type="VEuPathDB" id="TriTrypDB:BSAL_70630"/>
<evidence type="ECO:0000313" key="2">
    <source>
        <dbReference type="EMBL" id="CUG04647.1"/>
    </source>
</evidence>
<feature type="non-terminal residue" evidence="2">
    <location>
        <position position="1"/>
    </location>
</feature>
<feature type="compositionally biased region" description="Low complexity" evidence="1">
    <location>
        <begin position="18"/>
        <end position="39"/>
    </location>
</feature>
<evidence type="ECO:0000313" key="3">
    <source>
        <dbReference type="Proteomes" id="UP000051952"/>
    </source>
</evidence>
<reference evidence="3" key="1">
    <citation type="submission" date="2015-09" db="EMBL/GenBank/DDBJ databases">
        <authorList>
            <consortium name="Pathogen Informatics"/>
        </authorList>
    </citation>
    <scope>NUCLEOTIDE SEQUENCE [LARGE SCALE GENOMIC DNA]</scope>
    <source>
        <strain evidence="3">Lake Konstanz</strain>
    </source>
</reference>
<sequence length="322" mass="33619">ELVLRCLMHRNSDLLNNESATSEEAAAITTTTGSSSTNEPCSRNDISGGGLSEARSSSSGPTTSQSSHTSPAVLFSALSQYFSYGDQNTGRVPTGRASGAMKHFSCLSADNGANVPHVRSASSYSLFIVRFQSQAANGLVGVWFRRLRRRPPQPAAAAGGCLSNKGVAVAGVTTNNNATTANASGDVEKSIDEQITAALTAAGLSAWWSIAPSNVLRRLSDAYRSIAATTEASAAASVAVSSRNDSVTDADVLLSAGRWLTPSRLFPDALALQGSMVQLMRRAPFIHPHGAVQEIFEVFGPCSVREWRQHTQRSSSGGGGGG</sequence>
<accession>A0A0S4IZ69</accession>
<proteinExistence type="predicted"/>
<dbReference type="AlphaFoldDB" id="A0A0S4IZ69"/>
<dbReference type="Proteomes" id="UP000051952">
    <property type="component" value="Unassembled WGS sequence"/>
</dbReference>
<feature type="compositionally biased region" description="Low complexity" evidence="1">
    <location>
        <begin position="52"/>
        <end position="69"/>
    </location>
</feature>
<feature type="non-terminal residue" evidence="2">
    <location>
        <position position="322"/>
    </location>
</feature>
<feature type="region of interest" description="Disordered" evidence="1">
    <location>
        <begin position="18"/>
        <end position="69"/>
    </location>
</feature>
<gene>
    <name evidence="2" type="ORF">BSAL_70630</name>
</gene>
<evidence type="ECO:0000256" key="1">
    <source>
        <dbReference type="SAM" id="MobiDB-lite"/>
    </source>
</evidence>
<keyword evidence="3" id="KW-1185">Reference proteome</keyword>
<name>A0A0S4IZ69_BODSA</name>
<dbReference type="EMBL" id="CYKH01000523">
    <property type="protein sequence ID" value="CUG04647.1"/>
    <property type="molecule type" value="Genomic_DNA"/>
</dbReference>
<organism evidence="2 3">
    <name type="scientific">Bodo saltans</name>
    <name type="common">Flagellated protozoan</name>
    <dbReference type="NCBI Taxonomy" id="75058"/>
    <lineage>
        <taxon>Eukaryota</taxon>
        <taxon>Discoba</taxon>
        <taxon>Euglenozoa</taxon>
        <taxon>Kinetoplastea</taxon>
        <taxon>Metakinetoplastina</taxon>
        <taxon>Eubodonida</taxon>
        <taxon>Bodonidae</taxon>
        <taxon>Bodo</taxon>
    </lineage>
</organism>